<evidence type="ECO:0000256" key="1">
    <source>
        <dbReference type="ARBA" id="ARBA00023268"/>
    </source>
</evidence>
<evidence type="ECO:0000313" key="3">
    <source>
        <dbReference type="EMBL" id="OTG18733.1"/>
    </source>
</evidence>
<dbReference type="InterPro" id="IPR041577">
    <property type="entry name" value="RT_RNaseH_2"/>
</dbReference>
<name>A0A251U6R3_HELAN</name>
<dbReference type="Proteomes" id="UP000215914">
    <property type="component" value="Chromosome 8"/>
</dbReference>
<dbReference type="InterPro" id="IPR043128">
    <property type="entry name" value="Rev_trsase/Diguanyl_cyclase"/>
</dbReference>
<reference evidence="4" key="1">
    <citation type="journal article" date="2017" name="Nature">
        <title>The sunflower genome provides insights into oil metabolism, flowering and Asterid evolution.</title>
        <authorList>
            <person name="Badouin H."/>
            <person name="Gouzy J."/>
            <person name="Grassa C.J."/>
            <person name="Murat F."/>
            <person name="Staton S.E."/>
            <person name="Cottret L."/>
            <person name="Lelandais-Briere C."/>
            <person name="Owens G.L."/>
            <person name="Carrere S."/>
            <person name="Mayjonade B."/>
            <person name="Legrand L."/>
            <person name="Gill N."/>
            <person name="Kane N.C."/>
            <person name="Bowers J.E."/>
            <person name="Hubner S."/>
            <person name="Bellec A."/>
            <person name="Berard A."/>
            <person name="Berges H."/>
            <person name="Blanchet N."/>
            <person name="Boniface M.C."/>
            <person name="Brunel D."/>
            <person name="Catrice O."/>
            <person name="Chaidir N."/>
            <person name="Claudel C."/>
            <person name="Donnadieu C."/>
            <person name="Faraut T."/>
            <person name="Fievet G."/>
            <person name="Helmstetter N."/>
            <person name="King M."/>
            <person name="Knapp S.J."/>
            <person name="Lai Z."/>
            <person name="Le Paslier M.C."/>
            <person name="Lippi Y."/>
            <person name="Lorenzon L."/>
            <person name="Mandel J.R."/>
            <person name="Marage G."/>
            <person name="Marchand G."/>
            <person name="Marquand E."/>
            <person name="Bret-Mestries E."/>
            <person name="Morien E."/>
            <person name="Nambeesan S."/>
            <person name="Nguyen T."/>
            <person name="Pegot-Espagnet P."/>
            <person name="Pouilly N."/>
            <person name="Raftis F."/>
            <person name="Sallet E."/>
            <person name="Schiex T."/>
            <person name="Thomas J."/>
            <person name="Vandecasteele C."/>
            <person name="Vares D."/>
            <person name="Vear F."/>
            <person name="Vautrin S."/>
            <person name="Crespi M."/>
            <person name="Mangin B."/>
            <person name="Burke J.M."/>
            <person name="Salse J."/>
            <person name="Munos S."/>
            <person name="Vincourt P."/>
            <person name="Rieseberg L.H."/>
            <person name="Langlade N.B."/>
        </authorList>
    </citation>
    <scope>NUCLEOTIDE SEQUENCE [LARGE SCALE GENOMIC DNA]</scope>
    <source>
        <strain evidence="4">cv. SF193</strain>
    </source>
</reference>
<keyword evidence="1" id="KW-0511">Multifunctional enzyme</keyword>
<organism evidence="3 4">
    <name type="scientific">Helianthus annuus</name>
    <name type="common">Common sunflower</name>
    <dbReference type="NCBI Taxonomy" id="4232"/>
    <lineage>
        <taxon>Eukaryota</taxon>
        <taxon>Viridiplantae</taxon>
        <taxon>Streptophyta</taxon>
        <taxon>Embryophyta</taxon>
        <taxon>Tracheophyta</taxon>
        <taxon>Spermatophyta</taxon>
        <taxon>Magnoliopsida</taxon>
        <taxon>eudicotyledons</taxon>
        <taxon>Gunneridae</taxon>
        <taxon>Pentapetalae</taxon>
        <taxon>asterids</taxon>
        <taxon>campanulids</taxon>
        <taxon>Asterales</taxon>
        <taxon>Asteraceae</taxon>
        <taxon>Asteroideae</taxon>
        <taxon>Heliantheae alliance</taxon>
        <taxon>Heliantheae</taxon>
        <taxon>Helianthus</taxon>
    </lineage>
</organism>
<accession>A0A251U6R3</accession>
<dbReference type="PANTHER" id="PTHR37984">
    <property type="entry name" value="PROTEIN CBG26694"/>
    <property type="match status" value="1"/>
</dbReference>
<feature type="domain" description="Reverse transcriptase/retrotransposon-derived protein RNase H-like" evidence="2">
    <location>
        <begin position="94"/>
        <end position="187"/>
    </location>
</feature>
<dbReference type="Pfam" id="PF17919">
    <property type="entry name" value="RT_RNaseH_2"/>
    <property type="match status" value="1"/>
</dbReference>
<dbReference type="Gene3D" id="3.30.70.270">
    <property type="match status" value="1"/>
</dbReference>
<proteinExistence type="predicted"/>
<dbReference type="GO" id="GO:0003824">
    <property type="term" value="F:catalytic activity"/>
    <property type="evidence" value="ECO:0007669"/>
    <property type="project" value="UniProtKB-KW"/>
</dbReference>
<dbReference type="OMA" id="PISTHWI"/>
<dbReference type="PANTHER" id="PTHR37984:SF5">
    <property type="entry name" value="PROTEIN NYNRIN-LIKE"/>
    <property type="match status" value="1"/>
</dbReference>
<dbReference type="CDD" id="cd09274">
    <property type="entry name" value="RNase_HI_RT_Ty3"/>
    <property type="match status" value="1"/>
</dbReference>
<protein>
    <recommendedName>
        <fullName evidence="2">Reverse transcriptase/retrotransposon-derived protein RNase H-like domain-containing protein</fullName>
    </recommendedName>
</protein>
<dbReference type="AlphaFoldDB" id="A0A251U6R3"/>
<dbReference type="SUPFAM" id="SSF56672">
    <property type="entry name" value="DNA/RNA polymerases"/>
    <property type="match status" value="1"/>
</dbReference>
<gene>
    <name evidence="3" type="ORF">HannXRQ_Chr08g0226311</name>
</gene>
<sequence length="198" mass="22636">MEFPKLGNLICNRISTASYSMNGSMVFLGYVVSANGIEVDDSKVKAIRDWPEPTSLQQVRSFHGLVSFYRRFVKDFSTIVALLTDLLKQKTFNWTESAQAAFEEVKYRLTSTPVLALPSFDEVFEVECDTSGVGIGAVLTQLGRPVAYFSEKLHDAKLRYSTYDKEFYALVRALDHWHHYLIAKEFVLHSDHEAFKYI</sequence>
<dbReference type="STRING" id="4232.A0A251U6R3"/>
<keyword evidence="4" id="KW-1185">Reference proteome</keyword>
<dbReference type="EMBL" id="CM007897">
    <property type="protein sequence ID" value="OTG18733.1"/>
    <property type="molecule type" value="Genomic_DNA"/>
</dbReference>
<dbReference type="InterPro" id="IPR050951">
    <property type="entry name" value="Retrovirus_Pol_polyprotein"/>
</dbReference>
<evidence type="ECO:0000259" key="2">
    <source>
        <dbReference type="Pfam" id="PF17919"/>
    </source>
</evidence>
<dbReference type="FunFam" id="3.30.70.270:FF:000020">
    <property type="entry name" value="Transposon Tf2-6 polyprotein-like Protein"/>
    <property type="match status" value="1"/>
</dbReference>
<evidence type="ECO:0000313" key="4">
    <source>
        <dbReference type="Proteomes" id="UP000215914"/>
    </source>
</evidence>
<dbReference type="InParanoid" id="A0A251U6R3"/>
<dbReference type="InterPro" id="IPR043502">
    <property type="entry name" value="DNA/RNA_pol_sf"/>
</dbReference>